<evidence type="ECO:0000313" key="6">
    <source>
        <dbReference type="EnsemblMetazoa" id="HelroP188027"/>
    </source>
</evidence>
<dbReference type="GO" id="GO:0000381">
    <property type="term" value="P:regulation of alternative mRNA splicing, via spliceosome"/>
    <property type="evidence" value="ECO:0000318"/>
    <property type="project" value="GO_Central"/>
</dbReference>
<dbReference type="EMBL" id="AMQM01000256">
    <property type="status" value="NOT_ANNOTATED_CDS"/>
    <property type="molecule type" value="Genomic_DNA"/>
</dbReference>
<evidence type="ECO:0000256" key="3">
    <source>
        <dbReference type="SAM" id="SignalP"/>
    </source>
</evidence>
<dbReference type="AlphaFoldDB" id="T1FPK2"/>
<dbReference type="InterPro" id="IPR036612">
    <property type="entry name" value="KH_dom_type_1_sf"/>
</dbReference>
<evidence type="ECO:0000256" key="2">
    <source>
        <dbReference type="SAM" id="MobiDB-lite"/>
    </source>
</evidence>
<feature type="compositionally biased region" description="Low complexity" evidence="2">
    <location>
        <begin position="248"/>
        <end position="266"/>
    </location>
</feature>
<name>T1FPK2_HELRO</name>
<dbReference type="OrthoDB" id="6777263at2759"/>
<dbReference type="PANTHER" id="PTHR11208">
    <property type="entry name" value="RNA-BINDING PROTEIN RELATED"/>
    <property type="match status" value="1"/>
</dbReference>
<keyword evidence="7" id="KW-1185">Reference proteome</keyword>
<accession>T1FPK2</accession>
<protein>
    <recommendedName>
        <fullName evidence="4">K Homology domain-containing protein</fullName>
    </recommendedName>
</protein>
<sequence length="301" mass="33314">MLFIFFLKLFFDFFYLKMSSRDLLLNGDSPYLSELFAEKTSLTNNDLSCNFKHSKVLLAQEIDRVTTGSKKMVDLHVSKPMKLEVKVRLPVKEYPNFNFMGKIIGQNANTLKQMQIETGTKMIIQGAGSLKDKSKEEELRKEGGKYAHLHEELHILIEAFGSASECYYKVSLALGRLNELFMMENIGDGGRMIPGRGGPMVPHRPHHARGPPASPAAWQSGNPRAPRPGPATTPKSSSQPTHHHYAGSSSTSNNISNSGVTNNNSSNHHHHSSSTSSNAYSLSSAFPSHGNDIPSYLRYGH</sequence>
<evidence type="ECO:0000313" key="5">
    <source>
        <dbReference type="EMBL" id="ESO12885.1"/>
    </source>
</evidence>
<feature type="signal peptide" evidence="3">
    <location>
        <begin position="1"/>
        <end position="19"/>
    </location>
</feature>
<evidence type="ECO:0000256" key="1">
    <source>
        <dbReference type="ARBA" id="ARBA00022884"/>
    </source>
</evidence>
<dbReference type="Proteomes" id="UP000015101">
    <property type="component" value="Unassembled WGS sequence"/>
</dbReference>
<feature type="chain" id="PRO_5010980906" description="K Homology domain-containing protein" evidence="3">
    <location>
        <begin position="20"/>
        <end position="301"/>
    </location>
</feature>
<dbReference type="InterPro" id="IPR045071">
    <property type="entry name" value="BBP-like"/>
</dbReference>
<reference evidence="5 7" key="2">
    <citation type="journal article" date="2013" name="Nature">
        <title>Insights into bilaterian evolution from three spiralian genomes.</title>
        <authorList>
            <person name="Simakov O."/>
            <person name="Marletaz F."/>
            <person name="Cho S.J."/>
            <person name="Edsinger-Gonzales E."/>
            <person name="Havlak P."/>
            <person name="Hellsten U."/>
            <person name="Kuo D.H."/>
            <person name="Larsson T."/>
            <person name="Lv J."/>
            <person name="Arendt D."/>
            <person name="Savage R."/>
            <person name="Osoegawa K."/>
            <person name="de Jong P."/>
            <person name="Grimwood J."/>
            <person name="Chapman J.A."/>
            <person name="Shapiro H."/>
            <person name="Aerts A."/>
            <person name="Otillar R.P."/>
            <person name="Terry A.Y."/>
            <person name="Boore J.L."/>
            <person name="Grigoriev I.V."/>
            <person name="Lindberg D.R."/>
            <person name="Seaver E.C."/>
            <person name="Weisblat D.A."/>
            <person name="Putnam N.H."/>
            <person name="Rokhsar D.S."/>
        </authorList>
    </citation>
    <scope>NUCLEOTIDE SEQUENCE</scope>
</reference>
<keyword evidence="3" id="KW-0732">Signal</keyword>
<feature type="region of interest" description="Disordered" evidence="2">
    <location>
        <begin position="193"/>
        <end position="280"/>
    </location>
</feature>
<dbReference type="GO" id="GO:0005634">
    <property type="term" value="C:nucleus"/>
    <property type="evidence" value="ECO:0000318"/>
    <property type="project" value="GO_Central"/>
</dbReference>
<dbReference type="RefSeq" id="XP_009009605.1">
    <property type="nucleotide sequence ID" value="XM_009011357.1"/>
</dbReference>
<reference evidence="7" key="1">
    <citation type="submission" date="2012-12" db="EMBL/GenBank/DDBJ databases">
        <authorList>
            <person name="Hellsten U."/>
            <person name="Grimwood J."/>
            <person name="Chapman J.A."/>
            <person name="Shapiro H."/>
            <person name="Aerts A."/>
            <person name="Otillar R.P."/>
            <person name="Terry A.Y."/>
            <person name="Boore J.L."/>
            <person name="Simakov O."/>
            <person name="Marletaz F."/>
            <person name="Cho S.-J."/>
            <person name="Edsinger-Gonzales E."/>
            <person name="Havlak P."/>
            <person name="Kuo D.-H."/>
            <person name="Larsson T."/>
            <person name="Lv J."/>
            <person name="Arendt D."/>
            <person name="Savage R."/>
            <person name="Osoegawa K."/>
            <person name="de Jong P."/>
            <person name="Lindberg D.R."/>
            <person name="Seaver E.C."/>
            <person name="Weisblat D.A."/>
            <person name="Putnam N.H."/>
            <person name="Grigoriev I.V."/>
            <person name="Rokhsar D.S."/>
        </authorList>
    </citation>
    <scope>NUCLEOTIDE SEQUENCE</scope>
</reference>
<feature type="domain" description="K Homology" evidence="4">
    <location>
        <begin position="81"/>
        <end position="182"/>
    </location>
</feature>
<dbReference type="SUPFAM" id="SSF54791">
    <property type="entry name" value="Eukaryotic type KH-domain (KH-domain type I)"/>
    <property type="match status" value="1"/>
</dbReference>
<reference evidence="6" key="3">
    <citation type="submission" date="2015-06" db="UniProtKB">
        <authorList>
            <consortium name="EnsemblMetazoa"/>
        </authorList>
    </citation>
    <scope>IDENTIFICATION</scope>
</reference>
<dbReference type="CTD" id="20210749"/>
<dbReference type="PANTHER" id="PTHR11208:SF42">
    <property type="entry name" value="QUAKING RELATED 54B, ISOFORM E"/>
    <property type="match status" value="1"/>
</dbReference>
<dbReference type="Pfam" id="PF22675">
    <property type="entry name" value="KH-I_KHDC4-BBP"/>
    <property type="match status" value="1"/>
</dbReference>
<gene>
    <name evidence="6" type="primary">20210749</name>
    <name evidence="5" type="ORF">HELRODRAFT_188027</name>
</gene>
<dbReference type="InParanoid" id="T1FPK2"/>
<dbReference type="GO" id="GO:0003729">
    <property type="term" value="F:mRNA binding"/>
    <property type="evidence" value="ECO:0000318"/>
    <property type="project" value="GO_Central"/>
</dbReference>
<dbReference type="GeneID" id="20210749"/>
<feature type="compositionally biased region" description="Low complexity" evidence="2">
    <location>
        <begin position="215"/>
        <end position="224"/>
    </location>
</feature>
<keyword evidence="1" id="KW-0694">RNA-binding</keyword>
<dbReference type="EnsemblMetazoa" id="HelroT188027">
    <property type="protein sequence ID" value="HelroP188027"/>
    <property type="gene ID" value="HelroG188027"/>
</dbReference>
<proteinExistence type="predicted"/>
<evidence type="ECO:0000313" key="7">
    <source>
        <dbReference type="Proteomes" id="UP000015101"/>
    </source>
</evidence>
<dbReference type="EMBL" id="KB095811">
    <property type="protein sequence ID" value="ESO12885.1"/>
    <property type="molecule type" value="Genomic_DNA"/>
</dbReference>
<dbReference type="InterPro" id="IPR004087">
    <property type="entry name" value="KH_dom"/>
</dbReference>
<dbReference type="Gene3D" id="3.30.1370.10">
    <property type="entry name" value="K Homology domain, type 1"/>
    <property type="match status" value="1"/>
</dbReference>
<organism evidence="6 7">
    <name type="scientific">Helobdella robusta</name>
    <name type="common">Californian leech</name>
    <dbReference type="NCBI Taxonomy" id="6412"/>
    <lineage>
        <taxon>Eukaryota</taxon>
        <taxon>Metazoa</taxon>
        <taxon>Spiralia</taxon>
        <taxon>Lophotrochozoa</taxon>
        <taxon>Annelida</taxon>
        <taxon>Clitellata</taxon>
        <taxon>Hirudinea</taxon>
        <taxon>Rhynchobdellida</taxon>
        <taxon>Glossiphoniidae</taxon>
        <taxon>Helobdella</taxon>
    </lineage>
</organism>
<dbReference type="InterPro" id="IPR055256">
    <property type="entry name" value="KH_1_KHDC4/BBP-like"/>
</dbReference>
<dbReference type="eggNOG" id="KOG1588">
    <property type="taxonomic scope" value="Eukaryota"/>
</dbReference>
<dbReference type="SMART" id="SM00322">
    <property type="entry name" value="KH"/>
    <property type="match status" value="1"/>
</dbReference>
<dbReference type="HOGENOM" id="CLU_925232_0_0_1"/>
<dbReference type="STRING" id="6412.T1FPK2"/>
<dbReference type="FunCoup" id="T1FPK2">
    <property type="interactions" value="1522"/>
</dbReference>
<evidence type="ECO:0000259" key="4">
    <source>
        <dbReference type="SMART" id="SM00322"/>
    </source>
</evidence>
<dbReference type="KEGG" id="hro:HELRODRAFT_188027"/>